<gene>
    <name evidence="1" type="ORF">IAC08_01970</name>
</gene>
<organism evidence="1 2">
    <name type="scientific">Candidatus Cryptobacteroides intestinigallinarum</name>
    <dbReference type="NCBI Taxonomy" id="2840767"/>
    <lineage>
        <taxon>Bacteria</taxon>
        <taxon>Pseudomonadati</taxon>
        <taxon>Bacteroidota</taxon>
        <taxon>Bacteroidia</taxon>
        <taxon>Bacteroidales</taxon>
        <taxon>Candidatus Cryptobacteroides</taxon>
    </lineage>
</organism>
<reference evidence="1" key="2">
    <citation type="journal article" date="2021" name="PeerJ">
        <title>Extensive microbial diversity within the chicken gut microbiome revealed by metagenomics and culture.</title>
        <authorList>
            <person name="Gilroy R."/>
            <person name="Ravi A."/>
            <person name="Getino M."/>
            <person name="Pursley I."/>
            <person name="Horton D.L."/>
            <person name="Alikhan N.F."/>
            <person name="Baker D."/>
            <person name="Gharbi K."/>
            <person name="Hall N."/>
            <person name="Watson M."/>
            <person name="Adriaenssens E.M."/>
            <person name="Foster-Nyarko E."/>
            <person name="Jarju S."/>
            <person name="Secka A."/>
            <person name="Antonio M."/>
            <person name="Oren A."/>
            <person name="Chaudhuri R.R."/>
            <person name="La Ragione R."/>
            <person name="Hildebrand F."/>
            <person name="Pallen M.J."/>
        </authorList>
    </citation>
    <scope>NUCLEOTIDE SEQUENCE</scope>
    <source>
        <strain evidence="1">B1-3475</strain>
    </source>
</reference>
<comment type="caution">
    <text evidence="1">The sequence shown here is derived from an EMBL/GenBank/DDBJ whole genome shotgun (WGS) entry which is preliminary data.</text>
</comment>
<name>A0A9D9HJU1_9BACT</name>
<dbReference type="Proteomes" id="UP000823617">
    <property type="component" value="Unassembled WGS sequence"/>
</dbReference>
<dbReference type="AlphaFoldDB" id="A0A9D9HJU1"/>
<dbReference type="EMBL" id="JADIMK010000014">
    <property type="protein sequence ID" value="MBO8455157.1"/>
    <property type="molecule type" value="Genomic_DNA"/>
</dbReference>
<proteinExistence type="predicted"/>
<accession>A0A9D9HJU1</accession>
<sequence>MNNLDKEIIIRRLAAIKYLYSIGVQQSLQVESVAGFSILAFHDCAEMFLLLVAENRGDNAEKIPFMGFWDKYPDLTLKESMRNLKDRRISIKHKGLFPSKSDIEISRITIADFLGQNTIKQFGINFKDVSVSCLISYNKVREYIDNAEKNYNDGKFYECLVDCKIAFLELLSTYKSSKCQYHISHSILDVGDEIGRDYQKLIRENSNYGERWFRQMTETTNKIREILKITALGIDYKKYSYFDFITPKTILCWGEGKPEYISIPKDSYEEKYNISDRECHFCIDFVIDRALKLQGFDYDIKNVIR</sequence>
<evidence type="ECO:0000313" key="1">
    <source>
        <dbReference type="EMBL" id="MBO8455157.1"/>
    </source>
</evidence>
<protein>
    <submittedName>
        <fullName evidence="1">Uncharacterized protein</fullName>
    </submittedName>
</protein>
<evidence type="ECO:0000313" key="2">
    <source>
        <dbReference type="Proteomes" id="UP000823617"/>
    </source>
</evidence>
<reference evidence="1" key="1">
    <citation type="submission" date="2020-10" db="EMBL/GenBank/DDBJ databases">
        <authorList>
            <person name="Gilroy R."/>
        </authorList>
    </citation>
    <scope>NUCLEOTIDE SEQUENCE</scope>
    <source>
        <strain evidence="1">B1-3475</strain>
    </source>
</reference>